<dbReference type="EnsemblPlants" id="AES97173">
    <property type="protein sequence ID" value="AES97173"/>
    <property type="gene ID" value="MTR_5g046460"/>
</dbReference>
<dbReference type="eggNOG" id="ENOG502QR4M">
    <property type="taxonomic scope" value="Eukaryota"/>
</dbReference>
<keyword evidence="3" id="KW-1185">Reference proteome</keyword>
<dbReference type="OMA" id="TARIQWK"/>
<dbReference type="InterPro" id="IPR010604">
    <property type="entry name" value="Plant_AUG7"/>
</dbReference>
<dbReference type="GO" id="GO:0051011">
    <property type="term" value="F:microtubule minus-end binding"/>
    <property type="evidence" value="ECO:0007669"/>
    <property type="project" value="InterPro"/>
</dbReference>
<evidence type="ECO:0000313" key="1">
    <source>
        <dbReference type="EMBL" id="AES97173.1"/>
    </source>
</evidence>
<evidence type="ECO:0000313" key="2">
    <source>
        <dbReference type="EnsemblPlants" id="AES97173"/>
    </source>
</evidence>
<dbReference type="AlphaFoldDB" id="G7JWZ3"/>
<dbReference type="Proteomes" id="UP000002051">
    <property type="component" value="Chromosome 5"/>
</dbReference>
<dbReference type="PANTHER" id="PTHR14352:SF2">
    <property type="entry name" value="HAUS AUGMIN-LIKE COMPLEX SUBUNIT 7"/>
    <property type="match status" value="1"/>
</dbReference>
<dbReference type="Pfam" id="PF06694">
    <property type="entry name" value="Plant_NMP1"/>
    <property type="match status" value="1"/>
</dbReference>
<reference evidence="2" key="3">
    <citation type="submission" date="2015-04" db="UniProtKB">
        <authorList>
            <consortium name="EnsemblPlants"/>
        </authorList>
    </citation>
    <scope>IDENTIFICATION</scope>
    <source>
        <strain evidence="2">cv. Jemalong A17</strain>
    </source>
</reference>
<reference evidence="1 3" key="2">
    <citation type="journal article" date="2014" name="BMC Genomics">
        <title>An improved genome release (version Mt4.0) for the model legume Medicago truncatula.</title>
        <authorList>
            <person name="Tang H."/>
            <person name="Krishnakumar V."/>
            <person name="Bidwell S."/>
            <person name="Rosen B."/>
            <person name="Chan A."/>
            <person name="Zhou S."/>
            <person name="Gentzbittel L."/>
            <person name="Childs K.L."/>
            <person name="Yandell M."/>
            <person name="Gundlach H."/>
            <person name="Mayer K.F."/>
            <person name="Schwartz D.C."/>
            <person name="Town C.D."/>
        </authorList>
    </citation>
    <scope>GENOME REANNOTATION</scope>
    <source>
        <strain evidence="2 3">cv. Jemalong A17</strain>
    </source>
</reference>
<dbReference type="HOGENOM" id="CLU_2389546_0_0_1"/>
<organism evidence="1 3">
    <name type="scientific">Medicago truncatula</name>
    <name type="common">Barrel medic</name>
    <name type="synonym">Medicago tribuloides</name>
    <dbReference type="NCBI Taxonomy" id="3880"/>
    <lineage>
        <taxon>Eukaryota</taxon>
        <taxon>Viridiplantae</taxon>
        <taxon>Streptophyta</taxon>
        <taxon>Embryophyta</taxon>
        <taxon>Tracheophyta</taxon>
        <taxon>Spermatophyta</taxon>
        <taxon>Magnoliopsida</taxon>
        <taxon>eudicotyledons</taxon>
        <taxon>Gunneridae</taxon>
        <taxon>Pentapetalae</taxon>
        <taxon>rosids</taxon>
        <taxon>fabids</taxon>
        <taxon>Fabales</taxon>
        <taxon>Fabaceae</taxon>
        <taxon>Papilionoideae</taxon>
        <taxon>50 kb inversion clade</taxon>
        <taxon>NPAAA clade</taxon>
        <taxon>Hologalegina</taxon>
        <taxon>IRL clade</taxon>
        <taxon>Trifolieae</taxon>
        <taxon>Medicago</taxon>
    </lineage>
</organism>
<dbReference type="InterPro" id="IPR029711">
    <property type="entry name" value="Haus7-like"/>
</dbReference>
<dbReference type="STRING" id="3880.G7JWZ3"/>
<sequence>MASKQMEAIQKKLGMLNYPRANASAQSLLFAGMERYALFEWLFFRLLGDKSPFSQQNLQGDALDRDEETARIQWKKMSENPYRDFGFGGWLRES</sequence>
<protein>
    <submittedName>
        <fullName evidence="1">Plant nuclear matrix protein</fullName>
    </submittedName>
</protein>
<dbReference type="EMBL" id="CM001221">
    <property type="protein sequence ID" value="AES97173.1"/>
    <property type="molecule type" value="Genomic_DNA"/>
</dbReference>
<proteinExistence type="predicted"/>
<name>G7JWZ3_MEDTR</name>
<reference evidence="1 3" key="1">
    <citation type="journal article" date="2011" name="Nature">
        <title>The Medicago genome provides insight into the evolution of rhizobial symbioses.</title>
        <authorList>
            <person name="Young N.D."/>
            <person name="Debelle F."/>
            <person name="Oldroyd G.E."/>
            <person name="Geurts R."/>
            <person name="Cannon S.B."/>
            <person name="Udvardi M.K."/>
            <person name="Benedito V.A."/>
            <person name="Mayer K.F."/>
            <person name="Gouzy J."/>
            <person name="Schoof H."/>
            <person name="Van de Peer Y."/>
            <person name="Proost S."/>
            <person name="Cook D.R."/>
            <person name="Meyers B.C."/>
            <person name="Spannagl M."/>
            <person name="Cheung F."/>
            <person name="De Mita S."/>
            <person name="Krishnakumar V."/>
            <person name="Gundlach H."/>
            <person name="Zhou S."/>
            <person name="Mudge J."/>
            <person name="Bharti A.K."/>
            <person name="Murray J.D."/>
            <person name="Naoumkina M.A."/>
            <person name="Rosen B."/>
            <person name="Silverstein K.A."/>
            <person name="Tang H."/>
            <person name="Rombauts S."/>
            <person name="Zhao P.X."/>
            <person name="Zhou P."/>
            <person name="Barbe V."/>
            <person name="Bardou P."/>
            <person name="Bechner M."/>
            <person name="Bellec A."/>
            <person name="Berger A."/>
            <person name="Berges H."/>
            <person name="Bidwell S."/>
            <person name="Bisseling T."/>
            <person name="Choisne N."/>
            <person name="Couloux A."/>
            <person name="Denny R."/>
            <person name="Deshpande S."/>
            <person name="Dai X."/>
            <person name="Doyle J.J."/>
            <person name="Dudez A.M."/>
            <person name="Farmer A.D."/>
            <person name="Fouteau S."/>
            <person name="Franken C."/>
            <person name="Gibelin C."/>
            <person name="Gish J."/>
            <person name="Goldstein S."/>
            <person name="Gonzalez A.J."/>
            <person name="Green P.J."/>
            <person name="Hallab A."/>
            <person name="Hartog M."/>
            <person name="Hua A."/>
            <person name="Humphray S.J."/>
            <person name="Jeong D.H."/>
            <person name="Jing Y."/>
            <person name="Jocker A."/>
            <person name="Kenton S.M."/>
            <person name="Kim D.J."/>
            <person name="Klee K."/>
            <person name="Lai H."/>
            <person name="Lang C."/>
            <person name="Lin S."/>
            <person name="Macmil S.L."/>
            <person name="Magdelenat G."/>
            <person name="Matthews L."/>
            <person name="McCorrison J."/>
            <person name="Monaghan E.L."/>
            <person name="Mun J.H."/>
            <person name="Najar F.Z."/>
            <person name="Nicholson C."/>
            <person name="Noirot C."/>
            <person name="O'Bleness M."/>
            <person name="Paule C.R."/>
            <person name="Poulain J."/>
            <person name="Prion F."/>
            <person name="Qin B."/>
            <person name="Qu C."/>
            <person name="Retzel E.F."/>
            <person name="Riddle C."/>
            <person name="Sallet E."/>
            <person name="Samain S."/>
            <person name="Samson N."/>
            <person name="Sanders I."/>
            <person name="Saurat O."/>
            <person name="Scarpelli C."/>
            <person name="Schiex T."/>
            <person name="Segurens B."/>
            <person name="Severin A.J."/>
            <person name="Sherrier D.J."/>
            <person name="Shi R."/>
            <person name="Sims S."/>
            <person name="Singer S.R."/>
            <person name="Sinharoy S."/>
            <person name="Sterck L."/>
            <person name="Viollet A."/>
            <person name="Wang B.B."/>
            <person name="Wang K."/>
            <person name="Wang M."/>
            <person name="Wang X."/>
            <person name="Warfsmann J."/>
            <person name="Weissenbach J."/>
            <person name="White D.D."/>
            <person name="White J.D."/>
            <person name="Wiley G.B."/>
            <person name="Wincker P."/>
            <person name="Xing Y."/>
            <person name="Yang L."/>
            <person name="Yao Z."/>
            <person name="Ying F."/>
            <person name="Zhai J."/>
            <person name="Zhou L."/>
            <person name="Zuber A."/>
            <person name="Denarie J."/>
            <person name="Dixon R.A."/>
            <person name="May G.D."/>
            <person name="Schwartz D.C."/>
            <person name="Rogers J."/>
            <person name="Quetier F."/>
            <person name="Town C.D."/>
            <person name="Roe B.A."/>
        </authorList>
    </citation>
    <scope>NUCLEOTIDE SEQUENCE [LARGE SCALE GENOMIC DNA]</scope>
    <source>
        <strain evidence="1">A17</strain>
        <strain evidence="2 3">cv. Jemalong A17</strain>
    </source>
</reference>
<dbReference type="PaxDb" id="3880-AES97173"/>
<evidence type="ECO:0000313" key="3">
    <source>
        <dbReference type="Proteomes" id="UP000002051"/>
    </source>
</evidence>
<dbReference type="PANTHER" id="PTHR14352">
    <property type="entry name" value="HAUS AUGMIN-LIKE COMPLEX SUBUNIT 7"/>
    <property type="match status" value="1"/>
</dbReference>
<accession>G7JWZ3</accession>
<gene>
    <name evidence="1" type="ordered locus">MTR_5g046460</name>
</gene>